<dbReference type="OrthoDB" id="9804019at2"/>
<dbReference type="SMART" id="SM00267">
    <property type="entry name" value="GGDEF"/>
    <property type="match status" value="1"/>
</dbReference>
<keyword evidence="5" id="KW-0804">Transcription</keyword>
<dbReference type="PROSITE" id="PS00676">
    <property type="entry name" value="SIGMA54_INTERACT_2"/>
    <property type="match status" value="1"/>
</dbReference>
<dbReference type="SMART" id="SM00382">
    <property type="entry name" value="AAA"/>
    <property type="match status" value="1"/>
</dbReference>
<dbReference type="GO" id="GO:0003677">
    <property type="term" value="F:DNA binding"/>
    <property type="evidence" value="ECO:0007669"/>
    <property type="project" value="UniProtKB-KW"/>
</dbReference>
<dbReference type="Gene3D" id="3.30.70.270">
    <property type="match status" value="1"/>
</dbReference>
<evidence type="ECO:0000256" key="1">
    <source>
        <dbReference type="ARBA" id="ARBA00022741"/>
    </source>
</evidence>
<dbReference type="GO" id="GO:0005524">
    <property type="term" value="F:ATP binding"/>
    <property type="evidence" value="ECO:0007669"/>
    <property type="project" value="UniProtKB-KW"/>
</dbReference>
<dbReference type="GO" id="GO:0006355">
    <property type="term" value="P:regulation of DNA-templated transcription"/>
    <property type="evidence" value="ECO:0007669"/>
    <property type="project" value="InterPro"/>
</dbReference>
<dbReference type="InterPro" id="IPR025943">
    <property type="entry name" value="Sigma_54_int_dom_ATP-bd_2"/>
</dbReference>
<gene>
    <name evidence="8" type="ORF">FX988_03387</name>
</gene>
<feature type="domain" description="GGDEF" evidence="7">
    <location>
        <begin position="269"/>
        <end position="404"/>
    </location>
</feature>
<dbReference type="Gene3D" id="3.40.50.300">
    <property type="entry name" value="P-loop containing nucleotide triphosphate hydrolases"/>
    <property type="match status" value="1"/>
</dbReference>
<dbReference type="NCBIfam" id="TIGR00254">
    <property type="entry name" value="GGDEF"/>
    <property type="match status" value="1"/>
</dbReference>
<dbReference type="InterPro" id="IPR027417">
    <property type="entry name" value="P-loop_NTPase"/>
</dbReference>
<dbReference type="PROSITE" id="PS00675">
    <property type="entry name" value="SIGMA54_INTERACT_1"/>
    <property type="match status" value="1"/>
</dbReference>
<keyword evidence="2" id="KW-0067">ATP-binding</keyword>
<dbReference type="InterPro" id="IPR025662">
    <property type="entry name" value="Sigma_54_int_dom_ATP-bd_1"/>
</dbReference>
<dbReference type="CDD" id="cd00009">
    <property type="entry name" value="AAA"/>
    <property type="match status" value="1"/>
</dbReference>
<keyword evidence="9" id="KW-1185">Reference proteome</keyword>
<sequence>MIQSSPVFSAFVEDIERIRLYVEKPNVPLVAELQQYVAATEFQFDIVLLSSALTDNDTPEQYLGGALLVACDSQEHALTLTEEYALLEQPVHWLVENTVDLQNNQLIPGHHFVDWRAAGVLTMMLSQLKQQANIHQDKVYVEHKLALLSDCLGSLSLTLSADGTIKHINQELMLKMGTKGLSAKGQRWQTSLPIPSSTAKTRMQQILADLSHTHSMTRLPPFPIQLDKTVLMVDGVAGPLPNDESLLILRQVAQWQSHEWVEQLSEQSTPVTLLLVNPDDFAELNRMHGREVGDQVLEEIMQCMFQVLRADDFASRYSGAVFAAHLPETNEQQGQVLASRMLQKLRSQAFSKKKLNLAFSFGLATLDSEELLGEQSPLELFRRANAALQAARSIGGGKLVSWQPQFDANILANLDRMSGKFSQAPSDDFRLMNLQWDIIRLIGSTHSLQTFSSQVCQLLATGLQSKFTGLYMQQGAHFKCLSSRLTSSDIDEDTIHQWAKTHIKLAPNGSKLVQPTAALGSFHYVVIPLVTRSHCVGFLLACWESSAQESAKKCAEQLAQVTPNLAAAIDRIMLLEQDENRRVGADKELSGEHELLFESPAMRTLMQQVQLVAPTDASVLIIGESGTGKEVIAQQIHNHSLHPDKPFITVDCSTIVEHLMESELFGHRRGAFTGATSDQPGKIAQADGGTLFLDEVGELPLDIQSKLLRFVQEKTFVAVGDQRVRKVDVRLVLATNRNLPDEVAQGRFRADLYYRINVFTLNLPALNERGNDPLMLARHFIQKFARQYNKDISDFSTASLGKLEKYHWPGNVRELRNCMMRAVILCSEGYIEPEHLILQEPSDDNVVPIKPNVASIPSINACDVSEVQSEELRQVAVLLTEVVALVKQQAKVLSVSNWLEKQWLNQCVLKWGSLYQVAQQLAQSESTIRRRYAKLNKQDFSQDELSPLTERCNHLFESMLDTETHNTLWPSIEATLHQIVIQQDVSQQQKAKLLDVTQPTLRKIIQQSQG</sequence>
<dbReference type="PANTHER" id="PTHR32071">
    <property type="entry name" value="TRANSCRIPTIONAL REGULATORY PROTEIN"/>
    <property type="match status" value="1"/>
</dbReference>
<dbReference type="Pfam" id="PF00158">
    <property type="entry name" value="Sigma54_activat"/>
    <property type="match status" value="1"/>
</dbReference>
<evidence type="ECO:0000259" key="6">
    <source>
        <dbReference type="PROSITE" id="PS50045"/>
    </source>
</evidence>
<dbReference type="InterPro" id="IPR029787">
    <property type="entry name" value="Nucleotide_cyclase"/>
</dbReference>
<feature type="domain" description="Sigma-54 factor interaction" evidence="6">
    <location>
        <begin position="595"/>
        <end position="824"/>
    </location>
</feature>
<name>A0A857JP29_9ALTE</name>
<dbReference type="InterPro" id="IPR043128">
    <property type="entry name" value="Rev_trsase/Diguanyl_cyclase"/>
</dbReference>
<dbReference type="InterPro" id="IPR058031">
    <property type="entry name" value="AAA_lid_NorR"/>
</dbReference>
<dbReference type="PROSITE" id="PS50045">
    <property type="entry name" value="SIGMA54_INTERACT_4"/>
    <property type="match status" value="1"/>
</dbReference>
<keyword evidence="4" id="KW-0238">DNA-binding</keyword>
<dbReference type="KEGG" id="pmes:FX988_03387"/>
<dbReference type="InterPro" id="IPR003593">
    <property type="entry name" value="AAA+_ATPase"/>
</dbReference>
<evidence type="ECO:0000256" key="4">
    <source>
        <dbReference type="ARBA" id="ARBA00023125"/>
    </source>
</evidence>
<dbReference type="Gene3D" id="1.10.8.60">
    <property type="match status" value="1"/>
</dbReference>
<dbReference type="AlphaFoldDB" id="A0A857JP29"/>
<dbReference type="RefSeq" id="WP_160181252.1">
    <property type="nucleotide sequence ID" value="NZ_CP047656.1"/>
</dbReference>
<dbReference type="InterPro" id="IPR002078">
    <property type="entry name" value="Sigma_54_int"/>
</dbReference>
<keyword evidence="3" id="KW-0805">Transcription regulation</keyword>
<dbReference type="Pfam" id="PF00990">
    <property type="entry name" value="GGDEF"/>
    <property type="match status" value="1"/>
</dbReference>
<evidence type="ECO:0000259" key="7">
    <source>
        <dbReference type="PROSITE" id="PS50887"/>
    </source>
</evidence>
<dbReference type="PROSITE" id="PS00688">
    <property type="entry name" value="SIGMA54_INTERACT_3"/>
    <property type="match status" value="1"/>
</dbReference>
<dbReference type="SUPFAM" id="SSF52540">
    <property type="entry name" value="P-loop containing nucleoside triphosphate hydrolases"/>
    <property type="match status" value="1"/>
</dbReference>
<dbReference type="InterPro" id="IPR000160">
    <property type="entry name" value="GGDEF_dom"/>
</dbReference>
<keyword evidence="1" id="KW-0547">Nucleotide-binding</keyword>
<evidence type="ECO:0000256" key="5">
    <source>
        <dbReference type="ARBA" id="ARBA00023163"/>
    </source>
</evidence>
<organism evidence="8 9">
    <name type="scientific">Paraglaciecola mesophila</name>
    <dbReference type="NCBI Taxonomy" id="197222"/>
    <lineage>
        <taxon>Bacteria</taxon>
        <taxon>Pseudomonadati</taxon>
        <taxon>Pseudomonadota</taxon>
        <taxon>Gammaproteobacteria</taxon>
        <taxon>Alteromonadales</taxon>
        <taxon>Alteromonadaceae</taxon>
        <taxon>Paraglaciecola</taxon>
    </lineage>
</organism>
<dbReference type="Proteomes" id="UP000464524">
    <property type="component" value="Chromosome"/>
</dbReference>
<dbReference type="CDD" id="cd01949">
    <property type="entry name" value="GGDEF"/>
    <property type="match status" value="1"/>
</dbReference>
<evidence type="ECO:0000256" key="2">
    <source>
        <dbReference type="ARBA" id="ARBA00022840"/>
    </source>
</evidence>
<dbReference type="Pfam" id="PF25601">
    <property type="entry name" value="AAA_lid_14"/>
    <property type="match status" value="1"/>
</dbReference>
<protein>
    <submittedName>
        <fullName evidence="8">Alginate biosynthesis transcriptional regulatory protein AlgB</fullName>
    </submittedName>
</protein>
<dbReference type="InterPro" id="IPR025944">
    <property type="entry name" value="Sigma_54_int_dom_CS"/>
</dbReference>
<dbReference type="PROSITE" id="PS50887">
    <property type="entry name" value="GGDEF"/>
    <property type="match status" value="1"/>
</dbReference>
<reference evidence="8 9" key="1">
    <citation type="submission" date="2019-12" db="EMBL/GenBank/DDBJ databases">
        <title>Genome sequencing and assembly of endphytes of Porphyra tenera.</title>
        <authorList>
            <person name="Park J.M."/>
            <person name="Shin R."/>
            <person name="Jo S.H."/>
        </authorList>
    </citation>
    <scope>NUCLEOTIDE SEQUENCE [LARGE SCALE GENOMIC DNA]</scope>
    <source>
        <strain evidence="8 9">GPM4</strain>
    </source>
</reference>
<dbReference type="EMBL" id="CP047656">
    <property type="protein sequence ID" value="QHJ13128.1"/>
    <property type="molecule type" value="Genomic_DNA"/>
</dbReference>
<accession>A0A857JP29</accession>
<evidence type="ECO:0000313" key="9">
    <source>
        <dbReference type="Proteomes" id="UP000464524"/>
    </source>
</evidence>
<evidence type="ECO:0000313" key="8">
    <source>
        <dbReference type="EMBL" id="QHJ13128.1"/>
    </source>
</evidence>
<proteinExistence type="predicted"/>
<dbReference type="FunFam" id="3.40.50.300:FF:000006">
    <property type="entry name" value="DNA-binding transcriptional regulator NtrC"/>
    <property type="match status" value="1"/>
</dbReference>
<evidence type="ECO:0000256" key="3">
    <source>
        <dbReference type="ARBA" id="ARBA00023015"/>
    </source>
</evidence>
<dbReference type="SUPFAM" id="SSF55073">
    <property type="entry name" value="Nucleotide cyclase"/>
    <property type="match status" value="1"/>
</dbReference>